<feature type="region of interest" description="Disordered" evidence="2">
    <location>
        <begin position="300"/>
        <end position="329"/>
    </location>
</feature>
<feature type="region of interest" description="Disordered" evidence="2">
    <location>
        <begin position="437"/>
        <end position="685"/>
    </location>
</feature>
<dbReference type="PANTHER" id="PTHR28190:SF1">
    <property type="entry name" value="NUCLEAR MIGRATION PROTEIN NUM1"/>
    <property type="match status" value="1"/>
</dbReference>
<dbReference type="SUPFAM" id="SSF50729">
    <property type="entry name" value="PH domain-like"/>
    <property type="match status" value="1"/>
</dbReference>
<dbReference type="Pfam" id="PF12814">
    <property type="entry name" value="Mcp5_PH"/>
    <property type="match status" value="1"/>
</dbReference>
<feature type="compositionally biased region" description="Polar residues" evidence="2">
    <location>
        <begin position="539"/>
        <end position="554"/>
    </location>
</feature>
<dbReference type="CDD" id="cd13365">
    <property type="entry name" value="PH_PLC_plant-like"/>
    <property type="match status" value="1"/>
</dbReference>
<feature type="compositionally biased region" description="Polar residues" evidence="2">
    <location>
        <begin position="1213"/>
        <end position="1227"/>
    </location>
</feature>
<feature type="region of interest" description="Disordered" evidence="2">
    <location>
        <begin position="1589"/>
        <end position="1629"/>
    </location>
</feature>
<feature type="coiled-coil region" evidence="1">
    <location>
        <begin position="191"/>
        <end position="288"/>
    </location>
</feature>
<feature type="compositionally biased region" description="Polar residues" evidence="2">
    <location>
        <begin position="501"/>
        <end position="514"/>
    </location>
</feature>
<feature type="compositionally biased region" description="Pro residues" evidence="2">
    <location>
        <begin position="1"/>
        <end position="11"/>
    </location>
</feature>
<evidence type="ECO:0000256" key="2">
    <source>
        <dbReference type="SAM" id="MobiDB-lite"/>
    </source>
</evidence>
<evidence type="ECO:0000256" key="1">
    <source>
        <dbReference type="SAM" id="Coils"/>
    </source>
</evidence>
<feature type="region of interest" description="Disordered" evidence="2">
    <location>
        <begin position="1194"/>
        <end position="1262"/>
    </location>
</feature>
<dbReference type="GO" id="GO:0005543">
    <property type="term" value="F:phospholipid binding"/>
    <property type="evidence" value="ECO:0007669"/>
    <property type="project" value="InterPro"/>
</dbReference>
<evidence type="ECO:0000313" key="5">
    <source>
        <dbReference type="Proteomes" id="UP000799429"/>
    </source>
</evidence>
<feature type="compositionally biased region" description="Low complexity" evidence="2">
    <location>
        <begin position="1488"/>
        <end position="1514"/>
    </location>
</feature>
<feature type="compositionally biased region" description="Basic and acidic residues" evidence="2">
    <location>
        <begin position="518"/>
        <end position="534"/>
    </location>
</feature>
<feature type="compositionally biased region" description="Basic residues" evidence="2">
    <location>
        <begin position="608"/>
        <end position="621"/>
    </location>
</feature>
<feature type="compositionally biased region" description="Basic and acidic residues" evidence="2">
    <location>
        <begin position="458"/>
        <end position="478"/>
    </location>
</feature>
<feature type="compositionally biased region" description="Acidic residues" evidence="2">
    <location>
        <begin position="1419"/>
        <end position="1430"/>
    </location>
</feature>
<feature type="region of interest" description="Disordered" evidence="2">
    <location>
        <begin position="1419"/>
        <end position="1523"/>
    </location>
</feature>
<organism evidence="4 5">
    <name type="scientific">Patellaria atrata CBS 101060</name>
    <dbReference type="NCBI Taxonomy" id="1346257"/>
    <lineage>
        <taxon>Eukaryota</taxon>
        <taxon>Fungi</taxon>
        <taxon>Dikarya</taxon>
        <taxon>Ascomycota</taxon>
        <taxon>Pezizomycotina</taxon>
        <taxon>Dothideomycetes</taxon>
        <taxon>Dothideomycetes incertae sedis</taxon>
        <taxon>Patellariales</taxon>
        <taxon>Patellariaceae</taxon>
        <taxon>Patellaria</taxon>
    </lineage>
</organism>
<feature type="region of interest" description="Disordered" evidence="2">
    <location>
        <begin position="349"/>
        <end position="387"/>
    </location>
</feature>
<dbReference type="InterPro" id="IPR024774">
    <property type="entry name" value="PH_dom-Mcp5-type"/>
</dbReference>
<dbReference type="PANTHER" id="PTHR28190">
    <property type="entry name" value="NUCLEAR MIGRATION PROTEIN NUM1"/>
    <property type="match status" value="1"/>
</dbReference>
<feature type="domain" description="PH" evidence="3">
    <location>
        <begin position="1300"/>
        <end position="1411"/>
    </location>
</feature>
<keyword evidence="5" id="KW-1185">Reference proteome</keyword>
<sequence>MATMGNPPPGAVPVGDREVDPFSSNSSQDGHRQRYAGYDDLSFASFGSTSQTKRALEAHLAETERRLQEASQLGTVLVQQRAQLADRLSEIEAQQGDSEIGPELQKKLAELEKEFNEVGRETARAFIPKSRVPSGGEPNDNLGAPSVLSSEAAHSPSKVSVPSRKQRNQQPSRVHDIKLATEISSSLLSQLRELQAVLSEKDEALKSVDLEKSRLEIEVQGLNQRLRALDESEQRYKDENWTLETQVRELTDANRALSEREQRLALGLEVTRSQKSTLESKFEELKQLHGKLTEDHAVTTKQHETELSTLRRNVGASETEKGSLQRKIEELTSQNQELAKAISYRMRADEQAAARDTASESEDIDADRVTPEHSPPPSPSKATPRHGHLETETLKSSLHHAHRMIQNLKNNIHREKTEKLELKRMLQDARDELEAKRGDGVLNSASKRRKANSSQQDLFKKPAKPDRLGAARGSREEILLDEEWEEHDAEESPSRKARSNIAYTSSGVDTSTDAFETATEHSDAFETANEREVIETETDAFQTGAETLDGNSSDDLTETEAGPSVEGVSRGRRPAPLNRTSYMSTASTSADEFDDDVRTPVQNQTPRYRLKINRGGYRKSSHSNGDTPASSRDSPASFASTASPAPGQSLYAELGDLSDGESDEGSYAEGTPSRSRMVSREQSPELLRQSAINRTIAEHAAQPKVQMADSGMMTEPWEPGPNKSVLTNASNAVRTALAGGLVLGRDDKDETPPTRLHLSAISSQHTVPLNPITEEVQPKLLGVSTIVFQHTEPSTTTVKESPPIPFILSNIASQHTDPIDSTATRPKSFDISKIISQQTEPINSKIKESQPISLAVPTKSQPTPLHLSAITYQQTEPIEPIVKKVVPKPLGFSGVSSQHTEPVDAVRRTQFVFSTGNTLQSEPESPVIQKDRDYASAGGVSEIPTIKHNFPSTVVAKPASSISEIYSQHIAPSDPSRPSTAHRMVVPTRAAEGQDSPSDETRAKFEQRTSRDADGGKGGFLSSVFGWREPSSMTENDVVEEKPRYHTDQNESQTEKRSTYPSSTKEGRVPFAPIAANIAQGTAIPRDASPTRKPRAKLVDGGTQTMMSADELDKLLKKRRSSSGSVIAAPVPIKVPVSPSKTTFSPPSPRKTQYPTGEKPPRRPGSANSMRSRTASPPPLPADHKEVIAAAAQRSTTPTIGSMGPPILPASAYRTSGNMGSRGSSGLASPGRPDSRASATPRPIKVGVPRSEASASRRGSVSSFASEIDHRFNIKQNGGMPDPFGPGFNTDPRMIQAITQTMIGEYLWKYTRKAGRSEMSETRHRRFFWVHPYTRTLYWSATDPATAGKAQLKAKSVQIEAVRVITDDNPMPPGLHRKSLIIITPGRNVKFTATTGQRHETWFNALSYLLLRTSAEREDEGALTAEDVEEFNPGGYRSSSRMTGRSRASLSSYHSRTTRDASPNRIQQPSLTSRNPSTAQRASSVQPSGSLSGRLSSLSGMFRPQSTIRSSLSGRRSRQSTGHGEIYDASVVHDSAEDLRQVIQSQEREADRLENVRACCDGEFYISSSGSGPVSLTWFLGKHDVGSLTHKARHGSKTSRHSHSHNHNHTSSKGHHHHEAEMDPANYTN</sequence>
<feature type="compositionally biased region" description="Polar residues" evidence="2">
    <location>
        <begin position="1437"/>
        <end position="1487"/>
    </location>
</feature>
<feature type="region of interest" description="Disordered" evidence="2">
    <location>
        <begin position="126"/>
        <end position="176"/>
    </location>
</feature>
<proteinExistence type="predicted"/>
<dbReference type="InterPro" id="IPR053005">
    <property type="entry name" value="Nuclear_Pos-Cytoskel_Interact"/>
</dbReference>
<accession>A0A9P4S670</accession>
<feature type="compositionally biased region" description="Low complexity" evidence="2">
    <location>
        <begin position="1136"/>
        <end position="1145"/>
    </location>
</feature>
<feature type="compositionally biased region" description="Low complexity" evidence="2">
    <location>
        <begin position="634"/>
        <end position="646"/>
    </location>
</feature>
<dbReference type="GO" id="GO:0005739">
    <property type="term" value="C:mitochondrion"/>
    <property type="evidence" value="ECO:0007669"/>
    <property type="project" value="TreeGrafter"/>
</dbReference>
<feature type="region of interest" description="Disordered" evidence="2">
    <location>
        <begin position="1"/>
        <end position="36"/>
    </location>
</feature>
<dbReference type="GO" id="GO:0032065">
    <property type="term" value="P:maintenance of protein location in cell cortex"/>
    <property type="evidence" value="ECO:0007669"/>
    <property type="project" value="InterPro"/>
</dbReference>
<dbReference type="OrthoDB" id="2149224at2759"/>
<dbReference type="SMART" id="SM00233">
    <property type="entry name" value="PH"/>
    <property type="match status" value="1"/>
</dbReference>
<feature type="compositionally biased region" description="Polar residues" evidence="2">
    <location>
        <begin position="1166"/>
        <end position="1175"/>
    </location>
</feature>
<feature type="region of interest" description="Disordered" evidence="2">
    <location>
        <begin position="1136"/>
        <end position="1182"/>
    </location>
</feature>
<feature type="compositionally biased region" description="Polar residues" evidence="2">
    <location>
        <begin position="622"/>
        <end position="633"/>
    </location>
</feature>
<feature type="compositionally biased region" description="Basic and acidic residues" evidence="2">
    <location>
        <begin position="999"/>
        <end position="1015"/>
    </location>
</feature>
<dbReference type="InterPro" id="IPR001849">
    <property type="entry name" value="PH_domain"/>
</dbReference>
<feature type="region of interest" description="Disordered" evidence="2">
    <location>
        <begin position="988"/>
        <end position="1067"/>
    </location>
</feature>
<reference evidence="4" key="1">
    <citation type="journal article" date="2020" name="Stud. Mycol.">
        <title>101 Dothideomycetes genomes: a test case for predicting lifestyles and emergence of pathogens.</title>
        <authorList>
            <person name="Haridas S."/>
            <person name="Albert R."/>
            <person name="Binder M."/>
            <person name="Bloem J."/>
            <person name="Labutti K."/>
            <person name="Salamov A."/>
            <person name="Andreopoulos B."/>
            <person name="Baker S."/>
            <person name="Barry K."/>
            <person name="Bills G."/>
            <person name="Bluhm B."/>
            <person name="Cannon C."/>
            <person name="Castanera R."/>
            <person name="Culley D."/>
            <person name="Daum C."/>
            <person name="Ezra D."/>
            <person name="Gonzalez J."/>
            <person name="Henrissat B."/>
            <person name="Kuo A."/>
            <person name="Liang C."/>
            <person name="Lipzen A."/>
            <person name="Lutzoni F."/>
            <person name="Magnuson J."/>
            <person name="Mondo S."/>
            <person name="Nolan M."/>
            <person name="Ohm R."/>
            <person name="Pangilinan J."/>
            <person name="Park H.-J."/>
            <person name="Ramirez L."/>
            <person name="Alfaro M."/>
            <person name="Sun H."/>
            <person name="Tritt A."/>
            <person name="Yoshinaga Y."/>
            <person name="Zwiers L.-H."/>
            <person name="Turgeon B."/>
            <person name="Goodwin S."/>
            <person name="Spatafora J."/>
            <person name="Crous P."/>
            <person name="Grigoriev I."/>
        </authorList>
    </citation>
    <scope>NUCLEOTIDE SEQUENCE</scope>
    <source>
        <strain evidence="4">CBS 101060</strain>
    </source>
</reference>
<evidence type="ECO:0000313" key="4">
    <source>
        <dbReference type="EMBL" id="KAF2836844.1"/>
    </source>
</evidence>
<evidence type="ECO:0000259" key="3">
    <source>
        <dbReference type="PROSITE" id="PS50003"/>
    </source>
</evidence>
<dbReference type="GO" id="GO:0000226">
    <property type="term" value="P:microtubule cytoskeleton organization"/>
    <property type="evidence" value="ECO:0007669"/>
    <property type="project" value="TreeGrafter"/>
</dbReference>
<feature type="compositionally biased region" description="Polar residues" evidence="2">
    <location>
        <begin position="578"/>
        <end position="590"/>
    </location>
</feature>
<feature type="compositionally biased region" description="Polar residues" evidence="2">
    <location>
        <begin position="1253"/>
        <end position="1262"/>
    </location>
</feature>
<feature type="compositionally biased region" description="Basic residues" evidence="2">
    <location>
        <begin position="1590"/>
        <end position="1617"/>
    </location>
</feature>
<gene>
    <name evidence="4" type="ORF">M501DRAFT_939130</name>
</gene>
<feature type="compositionally biased region" description="Acidic residues" evidence="2">
    <location>
        <begin position="479"/>
        <end position="491"/>
    </location>
</feature>
<dbReference type="GO" id="GO:0015631">
    <property type="term" value="F:tubulin binding"/>
    <property type="evidence" value="ECO:0007669"/>
    <property type="project" value="TreeGrafter"/>
</dbReference>
<dbReference type="PROSITE" id="PS50003">
    <property type="entry name" value="PH_DOMAIN"/>
    <property type="match status" value="1"/>
</dbReference>
<keyword evidence="1" id="KW-0175">Coiled coil</keyword>
<dbReference type="EMBL" id="MU006102">
    <property type="protein sequence ID" value="KAF2836844.1"/>
    <property type="molecule type" value="Genomic_DNA"/>
</dbReference>
<protein>
    <recommendedName>
        <fullName evidence="3">PH domain-containing protein</fullName>
    </recommendedName>
</protein>
<feature type="compositionally biased region" description="Basic and acidic residues" evidence="2">
    <location>
        <begin position="1039"/>
        <end position="1058"/>
    </location>
</feature>
<dbReference type="Proteomes" id="UP000799429">
    <property type="component" value="Unassembled WGS sequence"/>
</dbReference>
<comment type="caution">
    <text evidence="4">The sequence shown here is derived from an EMBL/GenBank/DDBJ whole genome shotgun (WGS) entry which is preliminary data.</text>
</comment>
<dbReference type="GO" id="GO:0005938">
    <property type="term" value="C:cell cortex"/>
    <property type="evidence" value="ECO:0007669"/>
    <property type="project" value="InterPro"/>
</dbReference>
<feature type="compositionally biased region" description="Acidic residues" evidence="2">
    <location>
        <begin position="656"/>
        <end position="666"/>
    </location>
</feature>
<feature type="compositionally biased region" description="Basic and acidic residues" evidence="2">
    <location>
        <begin position="318"/>
        <end position="329"/>
    </location>
</feature>
<name>A0A9P4S670_9PEZI</name>